<evidence type="ECO:0000313" key="2">
    <source>
        <dbReference type="Proteomes" id="UP000595618"/>
    </source>
</evidence>
<protein>
    <submittedName>
        <fullName evidence="1">Uncharacterized protein</fullName>
    </submittedName>
</protein>
<dbReference type="Proteomes" id="UP000595618">
    <property type="component" value="Chromosome"/>
</dbReference>
<name>A0A7T5RJU8_9BACT</name>
<dbReference type="AlphaFoldDB" id="A0A7T5RJU8"/>
<dbReference type="EMBL" id="CP066690">
    <property type="protein sequence ID" value="QQG45422.1"/>
    <property type="molecule type" value="Genomic_DNA"/>
</dbReference>
<gene>
    <name evidence="1" type="ORF">HYW89_00595</name>
</gene>
<evidence type="ECO:0000313" key="1">
    <source>
        <dbReference type="EMBL" id="QQG45422.1"/>
    </source>
</evidence>
<reference evidence="1 2" key="1">
    <citation type="submission" date="2020-07" db="EMBL/GenBank/DDBJ databases">
        <title>Huge and variable diversity of episymbiotic CPR bacteria and DPANN archaea in groundwater ecosystems.</title>
        <authorList>
            <person name="He C.Y."/>
            <person name="Keren R."/>
            <person name="Whittaker M."/>
            <person name="Farag I.F."/>
            <person name="Doudna J."/>
            <person name="Cate J.H.D."/>
            <person name="Banfield J.F."/>
        </authorList>
    </citation>
    <scope>NUCLEOTIDE SEQUENCE [LARGE SCALE GENOMIC DNA]</scope>
    <source>
        <strain evidence="1">NC_groundwater_541_Ag_S-0.1um_46_50</strain>
    </source>
</reference>
<sequence length="275" mass="31567">MKSTTQSGLWKVEFGELGATLKVLQDHGVTPDHLARLRAEPDYAKRVAEFMLRGGLDASIHQKLARAVMGKNFFGVEDWSALYGVNFSQKQLRQVAEFPWGEDILNSTCPLCDKVVKDCHFAFVGLDRINGKPLTILKLQELHPATGQPKFGSYAPSAWYSEQKFARETTMSFRWYLLHQNIVQKSEDKTYDEQVRMLTADYEVPSAMTEATKDLLVFRKTGNFVNLSRYARCECVTSGGRRVYVGYFDECGLNVYYYWDDRRHYYIGLAASRKF</sequence>
<accession>A0A7T5RJU8</accession>
<proteinExistence type="predicted"/>
<organism evidence="1 2">
    <name type="scientific">Candidatus Sungiibacteriota bacterium</name>
    <dbReference type="NCBI Taxonomy" id="2750080"/>
    <lineage>
        <taxon>Bacteria</taxon>
        <taxon>Candidatus Sungiibacteriota</taxon>
    </lineage>
</organism>